<organism evidence="1 2">
    <name type="scientific">Trichonephila inaurata madagascariensis</name>
    <dbReference type="NCBI Taxonomy" id="2747483"/>
    <lineage>
        <taxon>Eukaryota</taxon>
        <taxon>Metazoa</taxon>
        <taxon>Ecdysozoa</taxon>
        <taxon>Arthropoda</taxon>
        <taxon>Chelicerata</taxon>
        <taxon>Arachnida</taxon>
        <taxon>Araneae</taxon>
        <taxon>Araneomorphae</taxon>
        <taxon>Entelegynae</taxon>
        <taxon>Araneoidea</taxon>
        <taxon>Nephilidae</taxon>
        <taxon>Trichonephila</taxon>
        <taxon>Trichonephila inaurata</taxon>
    </lineage>
</organism>
<comment type="caution">
    <text evidence="1">The sequence shown here is derived from an EMBL/GenBank/DDBJ whole genome shotgun (WGS) entry which is preliminary data.</text>
</comment>
<dbReference type="Proteomes" id="UP000886998">
    <property type="component" value="Unassembled WGS sequence"/>
</dbReference>
<keyword evidence="2" id="KW-1185">Reference proteome</keyword>
<accession>A0A8X6IX87</accession>
<name>A0A8X6IX87_9ARAC</name>
<proteinExistence type="predicted"/>
<dbReference type="EMBL" id="BMAV01027931">
    <property type="protein sequence ID" value="GFS63593.1"/>
    <property type="molecule type" value="Genomic_DNA"/>
</dbReference>
<gene>
    <name evidence="1" type="ORF">TNIN_331171</name>
</gene>
<evidence type="ECO:0000313" key="1">
    <source>
        <dbReference type="EMBL" id="GFS63593.1"/>
    </source>
</evidence>
<evidence type="ECO:0000313" key="2">
    <source>
        <dbReference type="Proteomes" id="UP000886998"/>
    </source>
</evidence>
<dbReference type="OrthoDB" id="10255964at2759"/>
<sequence length="67" mass="7752">MRKLSLNWFRSLSYSPPDANRQEGTAAKSTDYTRIRHYSTIPEDRRSEAAKLRNLTFLAVTAYVIES</sequence>
<reference evidence="1" key="1">
    <citation type="submission" date="2020-08" db="EMBL/GenBank/DDBJ databases">
        <title>Multicomponent nature underlies the extraordinary mechanical properties of spider dragline silk.</title>
        <authorList>
            <person name="Kono N."/>
            <person name="Nakamura H."/>
            <person name="Mori M."/>
            <person name="Yoshida Y."/>
            <person name="Ohtoshi R."/>
            <person name="Malay A.D."/>
            <person name="Moran D.A.P."/>
            <person name="Tomita M."/>
            <person name="Numata K."/>
            <person name="Arakawa K."/>
        </authorList>
    </citation>
    <scope>NUCLEOTIDE SEQUENCE</scope>
</reference>
<dbReference type="AlphaFoldDB" id="A0A8X6IX87"/>
<protein>
    <submittedName>
        <fullName evidence="1">Uncharacterized protein</fullName>
    </submittedName>
</protein>